<evidence type="ECO:0000313" key="2">
    <source>
        <dbReference type="EMBL" id="KFG31284.1"/>
    </source>
</evidence>
<evidence type="ECO:0000256" key="1">
    <source>
        <dbReference type="SAM" id="SignalP"/>
    </source>
</evidence>
<name>A0A086JGL6_TOXGO</name>
<sequence length="119" mass="13440">MRFRAVVSVIFFSLCFICVKAHIPEALERYTPKHLEAIDVLPNDFGPTMVSPPEAAATEVIPPQAFRGPVSMGNSIEQLLREPARFGSLEFYVKQKMQTYFNRFESAVGRNTVIFQLDA</sequence>
<dbReference type="VEuPathDB" id="ToxoDB:TGP89_223770"/>
<dbReference type="EMBL" id="AEYI02001971">
    <property type="protein sequence ID" value="KFG31284.1"/>
    <property type="molecule type" value="Genomic_DNA"/>
</dbReference>
<keyword evidence="1" id="KW-0732">Signal</keyword>
<feature type="signal peptide" evidence="1">
    <location>
        <begin position="1"/>
        <end position="21"/>
    </location>
</feature>
<organism evidence="2 3">
    <name type="scientific">Toxoplasma gondii p89</name>
    <dbReference type="NCBI Taxonomy" id="943119"/>
    <lineage>
        <taxon>Eukaryota</taxon>
        <taxon>Sar</taxon>
        <taxon>Alveolata</taxon>
        <taxon>Apicomplexa</taxon>
        <taxon>Conoidasida</taxon>
        <taxon>Coccidia</taxon>
        <taxon>Eucoccidiorida</taxon>
        <taxon>Eimeriorina</taxon>
        <taxon>Sarcocystidae</taxon>
        <taxon>Toxoplasma</taxon>
    </lineage>
</organism>
<dbReference type="AlphaFoldDB" id="A0A086JGL6"/>
<feature type="chain" id="PRO_5001808077" description="Transmembrane protein" evidence="1">
    <location>
        <begin position="22"/>
        <end position="119"/>
    </location>
</feature>
<accession>A0A086JGL6</accession>
<evidence type="ECO:0008006" key="4">
    <source>
        <dbReference type="Google" id="ProtNLM"/>
    </source>
</evidence>
<gene>
    <name evidence="2" type="ORF">TGP89_223770</name>
</gene>
<evidence type="ECO:0000313" key="3">
    <source>
        <dbReference type="Proteomes" id="UP000028828"/>
    </source>
</evidence>
<comment type="caution">
    <text evidence="2">The sequence shown here is derived from an EMBL/GenBank/DDBJ whole genome shotgun (WGS) entry which is preliminary data.</text>
</comment>
<reference evidence="2 3" key="1">
    <citation type="submission" date="2014-03" db="EMBL/GenBank/DDBJ databases">
        <authorList>
            <person name="Sibley D."/>
            <person name="Venepally P."/>
            <person name="Karamycheva S."/>
            <person name="Hadjithomas M."/>
            <person name="Khan A."/>
            <person name="Brunk B."/>
            <person name="Roos D."/>
            <person name="Caler E."/>
            <person name="Lorenzi H."/>
        </authorList>
    </citation>
    <scope>NUCLEOTIDE SEQUENCE [LARGE SCALE GENOMIC DNA]</scope>
    <source>
        <strain evidence="3">p89</strain>
    </source>
</reference>
<protein>
    <recommendedName>
        <fullName evidence="4">Transmembrane protein</fullName>
    </recommendedName>
</protein>
<dbReference type="Proteomes" id="UP000028828">
    <property type="component" value="Unassembled WGS sequence"/>
</dbReference>
<dbReference type="OrthoDB" id="329818at2759"/>
<proteinExistence type="predicted"/>